<evidence type="ECO:0000313" key="2">
    <source>
        <dbReference type="EMBL" id="KDQ50705.1"/>
    </source>
</evidence>
<dbReference type="Proteomes" id="UP000027265">
    <property type="component" value="Unassembled WGS sequence"/>
</dbReference>
<proteinExistence type="predicted"/>
<dbReference type="AlphaFoldDB" id="A0A067PA48"/>
<feature type="region of interest" description="Disordered" evidence="1">
    <location>
        <begin position="79"/>
        <end position="160"/>
    </location>
</feature>
<dbReference type="HOGENOM" id="CLU_120613_0_0_1"/>
<name>A0A067PA48_9AGAM</name>
<protein>
    <submittedName>
        <fullName evidence="2">Uncharacterized protein</fullName>
    </submittedName>
</protein>
<gene>
    <name evidence="2" type="ORF">JAAARDRAFT_41796</name>
</gene>
<sequence>MKPPNPEDSEVLPSQVHPSYPYGNPTHIKHPAARPRLPHDRGSRAFFEDMAYAKAGVNGPLLWKDLALDVLLPTDQEKELQDRAKQARKMASGTTSQAPQGQQQQQGQGQGGAPGAGDQTIDEEDETDEDEDENDENENDDSSNEDDDEMDDDEEDDDDE</sequence>
<dbReference type="InParanoid" id="A0A067PA48"/>
<feature type="compositionally biased region" description="Low complexity" evidence="1">
    <location>
        <begin position="97"/>
        <end position="107"/>
    </location>
</feature>
<feature type="compositionally biased region" description="Acidic residues" evidence="1">
    <location>
        <begin position="120"/>
        <end position="160"/>
    </location>
</feature>
<reference evidence="3" key="1">
    <citation type="journal article" date="2014" name="Proc. Natl. Acad. Sci. U.S.A.">
        <title>Extensive sampling of basidiomycete genomes demonstrates inadequacy of the white-rot/brown-rot paradigm for wood decay fungi.</title>
        <authorList>
            <person name="Riley R."/>
            <person name="Salamov A.A."/>
            <person name="Brown D.W."/>
            <person name="Nagy L.G."/>
            <person name="Floudas D."/>
            <person name="Held B.W."/>
            <person name="Levasseur A."/>
            <person name="Lombard V."/>
            <person name="Morin E."/>
            <person name="Otillar R."/>
            <person name="Lindquist E.A."/>
            <person name="Sun H."/>
            <person name="LaButti K.M."/>
            <person name="Schmutz J."/>
            <person name="Jabbour D."/>
            <person name="Luo H."/>
            <person name="Baker S.E."/>
            <person name="Pisabarro A.G."/>
            <person name="Walton J.D."/>
            <person name="Blanchette R.A."/>
            <person name="Henrissat B."/>
            <person name="Martin F."/>
            <person name="Cullen D."/>
            <person name="Hibbett D.S."/>
            <person name="Grigoriev I.V."/>
        </authorList>
    </citation>
    <scope>NUCLEOTIDE SEQUENCE [LARGE SCALE GENOMIC DNA]</scope>
    <source>
        <strain evidence="3">MUCL 33604</strain>
    </source>
</reference>
<keyword evidence="3" id="KW-1185">Reference proteome</keyword>
<evidence type="ECO:0000256" key="1">
    <source>
        <dbReference type="SAM" id="MobiDB-lite"/>
    </source>
</evidence>
<accession>A0A067PA48</accession>
<organism evidence="2 3">
    <name type="scientific">Jaapia argillacea MUCL 33604</name>
    <dbReference type="NCBI Taxonomy" id="933084"/>
    <lineage>
        <taxon>Eukaryota</taxon>
        <taxon>Fungi</taxon>
        <taxon>Dikarya</taxon>
        <taxon>Basidiomycota</taxon>
        <taxon>Agaricomycotina</taxon>
        <taxon>Agaricomycetes</taxon>
        <taxon>Agaricomycetidae</taxon>
        <taxon>Jaapiales</taxon>
        <taxon>Jaapiaceae</taxon>
        <taxon>Jaapia</taxon>
    </lineage>
</organism>
<evidence type="ECO:0000313" key="3">
    <source>
        <dbReference type="Proteomes" id="UP000027265"/>
    </source>
</evidence>
<dbReference type="OrthoDB" id="2351920at2759"/>
<dbReference type="EMBL" id="KL197756">
    <property type="protein sequence ID" value="KDQ50705.1"/>
    <property type="molecule type" value="Genomic_DNA"/>
</dbReference>
<feature type="region of interest" description="Disordered" evidence="1">
    <location>
        <begin position="1"/>
        <end position="40"/>
    </location>
</feature>